<keyword evidence="2" id="KW-1185">Reference proteome</keyword>
<accession>A0ACC0YCR0</accession>
<reference evidence="2" key="1">
    <citation type="journal article" date="2023" name="G3 (Bethesda)">
        <title>Genome assembly and association tests identify interacting loci associated with vigor, precocity, and sex in interspecific pistachio rootstocks.</title>
        <authorList>
            <person name="Palmer W."/>
            <person name="Jacygrad E."/>
            <person name="Sagayaradj S."/>
            <person name="Cavanaugh K."/>
            <person name="Han R."/>
            <person name="Bertier L."/>
            <person name="Beede B."/>
            <person name="Kafkas S."/>
            <person name="Golino D."/>
            <person name="Preece J."/>
            <person name="Michelmore R."/>
        </authorList>
    </citation>
    <scope>NUCLEOTIDE SEQUENCE [LARGE SCALE GENOMIC DNA]</scope>
</reference>
<dbReference type="Proteomes" id="UP001163603">
    <property type="component" value="Chromosome 7"/>
</dbReference>
<gene>
    <name evidence="1" type="ORF">Pint_25932</name>
</gene>
<organism evidence="1 2">
    <name type="scientific">Pistacia integerrima</name>
    <dbReference type="NCBI Taxonomy" id="434235"/>
    <lineage>
        <taxon>Eukaryota</taxon>
        <taxon>Viridiplantae</taxon>
        <taxon>Streptophyta</taxon>
        <taxon>Embryophyta</taxon>
        <taxon>Tracheophyta</taxon>
        <taxon>Spermatophyta</taxon>
        <taxon>Magnoliopsida</taxon>
        <taxon>eudicotyledons</taxon>
        <taxon>Gunneridae</taxon>
        <taxon>Pentapetalae</taxon>
        <taxon>rosids</taxon>
        <taxon>malvids</taxon>
        <taxon>Sapindales</taxon>
        <taxon>Anacardiaceae</taxon>
        <taxon>Pistacia</taxon>
    </lineage>
</organism>
<proteinExistence type="predicted"/>
<protein>
    <submittedName>
        <fullName evidence="1">Uncharacterized protein</fullName>
    </submittedName>
</protein>
<comment type="caution">
    <text evidence="1">The sequence shown here is derived from an EMBL/GenBank/DDBJ whole genome shotgun (WGS) entry which is preliminary data.</text>
</comment>
<name>A0ACC0YCR0_9ROSI</name>
<evidence type="ECO:0000313" key="1">
    <source>
        <dbReference type="EMBL" id="KAJ0034935.1"/>
    </source>
</evidence>
<evidence type="ECO:0000313" key="2">
    <source>
        <dbReference type="Proteomes" id="UP001163603"/>
    </source>
</evidence>
<sequence length="28" mass="3099">MKTKLLRLNHIEVIASSFVGIEISVRSG</sequence>
<dbReference type="EMBL" id="CM047742">
    <property type="protein sequence ID" value="KAJ0034935.1"/>
    <property type="molecule type" value="Genomic_DNA"/>
</dbReference>